<dbReference type="Proteomes" id="UP000759103">
    <property type="component" value="Unassembled WGS sequence"/>
</dbReference>
<gene>
    <name evidence="1" type="ORF">KZ820_09760</name>
</gene>
<organism evidence="1 2">
    <name type="scientific">Sphingomonas citri</name>
    <dbReference type="NCBI Taxonomy" id="2862499"/>
    <lineage>
        <taxon>Bacteria</taxon>
        <taxon>Pseudomonadati</taxon>
        <taxon>Pseudomonadota</taxon>
        <taxon>Alphaproteobacteria</taxon>
        <taxon>Sphingomonadales</taxon>
        <taxon>Sphingomonadaceae</taxon>
        <taxon>Sphingomonas</taxon>
    </lineage>
</organism>
<evidence type="ECO:0008006" key="3">
    <source>
        <dbReference type="Google" id="ProtNLM"/>
    </source>
</evidence>
<protein>
    <recommendedName>
        <fullName evidence="3">HPt domain-containing protein</fullName>
    </recommendedName>
</protein>
<sequence>MLVGPAATTLHVAGWRLCDGAAGPCADAGPPDAALVAITPGAPAPARVRALAEVPYLPVVALAPDDWIDRHDWRALGYDAAVSAAAMPEALAGALADWHRDATWATLDRLEASFGAAEVTALVERFGAMLVAARDERDPAALADMAHRVAGIAGTLGFAALGRLWLRFSEGETALADSARRAAAHAIETIARRG</sequence>
<dbReference type="EMBL" id="JAHXZN010000002">
    <property type="protein sequence ID" value="MBW6531018.1"/>
    <property type="molecule type" value="Genomic_DNA"/>
</dbReference>
<dbReference type="InterPro" id="IPR036641">
    <property type="entry name" value="HPT_dom_sf"/>
</dbReference>
<dbReference type="SUPFAM" id="SSF47226">
    <property type="entry name" value="Histidine-containing phosphotransfer domain, HPT domain"/>
    <property type="match status" value="1"/>
</dbReference>
<name>A0ABS7BN33_9SPHN</name>
<reference evidence="1 2" key="1">
    <citation type="submission" date="2021-07" db="EMBL/GenBank/DDBJ databases">
        <title>Sphingomonas sp.</title>
        <authorList>
            <person name="Feng G."/>
            <person name="Li J."/>
            <person name="Pan M."/>
        </authorList>
    </citation>
    <scope>NUCLEOTIDE SEQUENCE [LARGE SCALE GENOMIC DNA]</scope>
    <source>
        <strain evidence="1 2">RRHST34</strain>
    </source>
</reference>
<evidence type="ECO:0000313" key="1">
    <source>
        <dbReference type="EMBL" id="MBW6531018.1"/>
    </source>
</evidence>
<accession>A0ABS7BN33</accession>
<keyword evidence="2" id="KW-1185">Reference proteome</keyword>
<evidence type="ECO:0000313" key="2">
    <source>
        <dbReference type="Proteomes" id="UP000759103"/>
    </source>
</evidence>
<comment type="caution">
    <text evidence="1">The sequence shown here is derived from an EMBL/GenBank/DDBJ whole genome shotgun (WGS) entry which is preliminary data.</text>
</comment>
<proteinExistence type="predicted"/>
<dbReference type="RefSeq" id="WP_219748424.1">
    <property type="nucleotide sequence ID" value="NZ_JAHXZN010000002.1"/>
</dbReference>